<evidence type="ECO:0000259" key="1">
    <source>
        <dbReference type="Pfam" id="PF05699"/>
    </source>
</evidence>
<dbReference type="InterPro" id="IPR008906">
    <property type="entry name" value="HATC_C_dom"/>
</dbReference>
<sequence length="162" mass="18806">MCKKKQCLLICQTGEKNVTILQPLFLATKELCRRHVPTLSMVWPILYSIEGFFKNYISSRIGEQGSGIRLARALLKSVTARFHYIRDSRSHLIASTLDPRFNPLEWRESCRNYPCLVELSMHYLSIPATTVANERLFKSRTYHFHTIPELAIKPCRETCFPT</sequence>
<feature type="domain" description="HAT C-terminal dimerisation" evidence="1">
    <location>
        <begin position="100"/>
        <end position="140"/>
    </location>
</feature>
<reference evidence="2 3" key="1">
    <citation type="submission" date="2023-02" db="EMBL/GenBank/DDBJ databases">
        <title>LHISI_Scaffold_Assembly.</title>
        <authorList>
            <person name="Stuart O.P."/>
            <person name="Cleave R."/>
            <person name="Magrath M.J.L."/>
            <person name="Mikheyev A.S."/>
        </authorList>
    </citation>
    <scope>NUCLEOTIDE SEQUENCE [LARGE SCALE GENOMIC DNA]</scope>
    <source>
        <strain evidence="2">Daus_M_001</strain>
        <tissue evidence="2">Leg muscle</tissue>
    </source>
</reference>
<comment type="caution">
    <text evidence="2">The sequence shown here is derived from an EMBL/GenBank/DDBJ whole genome shotgun (WGS) entry which is preliminary data.</text>
</comment>
<proteinExistence type="predicted"/>
<dbReference type="EMBL" id="JARBHB010000004">
    <property type="protein sequence ID" value="KAJ8887727.1"/>
    <property type="molecule type" value="Genomic_DNA"/>
</dbReference>
<name>A0ABQ9HTN1_9NEOP</name>
<evidence type="ECO:0000313" key="3">
    <source>
        <dbReference type="Proteomes" id="UP001159363"/>
    </source>
</evidence>
<gene>
    <name evidence="2" type="ORF">PR048_013945</name>
</gene>
<evidence type="ECO:0000313" key="2">
    <source>
        <dbReference type="EMBL" id="KAJ8887727.1"/>
    </source>
</evidence>
<dbReference type="SUPFAM" id="SSF53098">
    <property type="entry name" value="Ribonuclease H-like"/>
    <property type="match status" value="1"/>
</dbReference>
<dbReference type="Proteomes" id="UP001159363">
    <property type="component" value="Chromosome X"/>
</dbReference>
<organism evidence="2 3">
    <name type="scientific">Dryococelus australis</name>
    <dbReference type="NCBI Taxonomy" id="614101"/>
    <lineage>
        <taxon>Eukaryota</taxon>
        <taxon>Metazoa</taxon>
        <taxon>Ecdysozoa</taxon>
        <taxon>Arthropoda</taxon>
        <taxon>Hexapoda</taxon>
        <taxon>Insecta</taxon>
        <taxon>Pterygota</taxon>
        <taxon>Neoptera</taxon>
        <taxon>Polyneoptera</taxon>
        <taxon>Phasmatodea</taxon>
        <taxon>Verophasmatodea</taxon>
        <taxon>Anareolatae</taxon>
        <taxon>Phasmatidae</taxon>
        <taxon>Eurycanthinae</taxon>
        <taxon>Dryococelus</taxon>
    </lineage>
</organism>
<protein>
    <recommendedName>
        <fullName evidence="1">HAT C-terminal dimerisation domain-containing protein</fullName>
    </recommendedName>
</protein>
<keyword evidence="3" id="KW-1185">Reference proteome</keyword>
<dbReference type="Pfam" id="PF05699">
    <property type="entry name" value="Dimer_Tnp_hAT"/>
    <property type="match status" value="1"/>
</dbReference>
<accession>A0ABQ9HTN1</accession>
<dbReference type="InterPro" id="IPR012337">
    <property type="entry name" value="RNaseH-like_sf"/>
</dbReference>